<evidence type="ECO:0000256" key="3">
    <source>
        <dbReference type="ARBA" id="ARBA00022763"/>
    </source>
</evidence>
<dbReference type="InterPro" id="IPR036590">
    <property type="entry name" value="SRAP-like"/>
</dbReference>
<evidence type="ECO:0000256" key="4">
    <source>
        <dbReference type="ARBA" id="ARBA00022801"/>
    </source>
</evidence>
<dbReference type="PANTHER" id="PTHR13604:SF0">
    <property type="entry name" value="ABASIC SITE PROCESSING PROTEIN HMCES"/>
    <property type="match status" value="1"/>
</dbReference>
<keyword evidence="3" id="KW-0227">DNA damage</keyword>
<proteinExistence type="inferred from homology"/>
<dbReference type="Gene3D" id="3.90.1680.10">
    <property type="entry name" value="SOS response associated peptidase-like"/>
    <property type="match status" value="1"/>
</dbReference>
<dbReference type="STRING" id="871741.SAMN05192570_1021"/>
<evidence type="ECO:0000256" key="2">
    <source>
        <dbReference type="ARBA" id="ARBA00022670"/>
    </source>
</evidence>
<keyword evidence="2 8" id="KW-0645">Protease</keyword>
<gene>
    <name evidence="9" type="ORF">SAMN05192570_1021</name>
</gene>
<dbReference type="PANTHER" id="PTHR13604">
    <property type="entry name" value="DC12-RELATED"/>
    <property type="match status" value="1"/>
</dbReference>
<dbReference type="RefSeq" id="WP_092307364.1">
    <property type="nucleotide sequence ID" value="NZ_FOZV01000001.1"/>
</dbReference>
<sequence length="200" mass="21598">MCASYEAKYSVTQLVEAFDRHGAPLRFPKGLPNIEPVEEVRPTDLSRAVRAAGEGGAELAELRFGFPPPAPKRPPVINFRSEGRRFSNGPSGGRCLVPVSAFYEFTGTKYPKTRWALRGVDQPFVALASIWRAGADGAPDAFSLLTAEPGPDVAPYHDRGVIPLPPAAWADWLFDRRPAEELLAPPAAGTLAAEPAPRPK</sequence>
<reference evidence="10" key="1">
    <citation type="submission" date="2016-10" db="EMBL/GenBank/DDBJ databases">
        <authorList>
            <person name="Varghese N."/>
            <person name="Submissions S."/>
        </authorList>
    </citation>
    <scope>NUCLEOTIDE SEQUENCE [LARGE SCALE GENOMIC DNA]</scope>
    <source>
        <strain evidence="10">CGMCC 1.10683</strain>
    </source>
</reference>
<name>A0A1I6PBX7_9CAUL</name>
<keyword evidence="5" id="KW-0190">Covalent protein-DNA linkage</keyword>
<dbReference type="EMBL" id="FOZV01000001">
    <property type="protein sequence ID" value="SFS37686.1"/>
    <property type="molecule type" value="Genomic_DNA"/>
</dbReference>
<evidence type="ECO:0000256" key="6">
    <source>
        <dbReference type="ARBA" id="ARBA00023125"/>
    </source>
</evidence>
<evidence type="ECO:0000256" key="5">
    <source>
        <dbReference type="ARBA" id="ARBA00023124"/>
    </source>
</evidence>
<keyword evidence="4 8" id="KW-0378">Hydrolase</keyword>
<dbReference type="SUPFAM" id="SSF143081">
    <property type="entry name" value="BB1717-like"/>
    <property type="match status" value="1"/>
</dbReference>
<evidence type="ECO:0000256" key="1">
    <source>
        <dbReference type="ARBA" id="ARBA00008136"/>
    </source>
</evidence>
<accession>A0A1I6PBX7</accession>
<evidence type="ECO:0000256" key="8">
    <source>
        <dbReference type="RuleBase" id="RU364100"/>
    </source>
</evidence>
<comment type="similarity">
    <text evidence="1 8">Belongs to the SOS response-associated peptidase family.</text>
</comment>
<dbReference type="GO" id="GO:0006508">
    <property type="term" value="P:proteolysis"/>
    <property type="evidence" value="ECO:0007669"/>
    <property type="project" value="UniProtKB-KW"/>
</dbReference>
<dbReference type="Pfam" id="PF02586">
    <property type="entry name" value="SRAP"/>
    <property type="match status" value="1"/>
</dbReference>
<keyword evidence="10" id="KW-1185">Reference proteome</keyword>
<keyword evidence="7" id="KW-0456">Lyase</keyword>
<protein>
    <recommendedName>
        <fullName evidence="8">Abasic site processing protein</fullName>
        <ecNumber evidence="8">3.4.-.-</ecNumber>
    </recommendedName>
</protein>
<evidence type="ECO:0000313" key="9">
    <source>
        <dbReference type="EMBL" id="SFS37686.1"/>
    </source>
</evidence>
<organism evidence="9 10">
    <name type="scientific">Brevundimonas viscosa</name>
    <dbReference type="NCBI Taxonomy" id="871741"/>
    <lineage>
        <taxon>Bacteria</taxon>
        <taxon>Pseudomonadati</taxon>
        <taxon>Pseudomonadota</taxon>
        <taxon>Alphaproteobacteria</taxon>
        <taxon>Caulobacterales</taxon>
        <taxon>Caulobacteraceae</taxon>
        <taxon>Brevundimonas</taxon>
    </lineage>
</organism>
<evidence type="ECO:0000313" key="10">
    <source>
        <dbReference type="Proteomes" id="UP000198788"/>
    </source>
</evidence>
<dbReference type="OrthoDB" id="9782620at2"/>
<dbReference type="EC" id="3.4.-.-" evidence="8"/>
<dbReference type="InterPro" id="IPR003738">
    <property type="entry name" value="SRAP"/>
</dbReference>
<dbReference type="GO" id="GO:0016829">
    <property type="term" value="F:lyase activity"/>
    <property type="evidence" value="ECO:0007669"/>
    <property type="project" value="UniProtKB-KW"/>
</dbReference>
<keyword evidence="6" id="KW-0238">DNA-binding</keyword>
<evidence type="ECO:0000256" key="7">
    <source>
        <dbReference type="ARBA" id="ARBA00023239"/>
    </source>
</evidence>
<dbReference type="AlphaFoldDB" id="A0A1I6PBX7"/>
<dbReference type="Proteomes" id="UP000198788">
    <property type="component" value="Unassembled WGS sequence"/>
</dbReference>
<dbReference type="GO" id="GO:0003697">
    <property type="term" value="F:single-stranded DNA binding"/>
    <property type="evidence" value="ECO:0007669"/>
    <property type="project" value="InterPro"/>
</dbReference>
<dbReference type="GO" id="GO:0008233">
    <property type="term" value="F:peptidase activity"/>
    <property type="evidence" value="ECO:0007669"/>
    <property type="project" value="UniProtKB-KW"/>
</dbReference>
<dbReference type="GO" id="GO:0106300">
    <property type="term" value="P:protein-DNA covalent cross-linking repair"/>
    <property type="evidence" value="ECO:0007669"/>
    <property type="project" value="InterPro"/>
</dbReference>